<protein>
    <submittedName>
        <fullName evidence="1">Uncharacterized protein</fullName>
    </submittedName>
</protein>
<accession>A0ACC1A4Y0</accession>
<proteinExistence type="predicted"/>
<evidence type="ECO:0000313" key="2">
    <source>
        <dbReference type="Proteomes" id="UP001164250"/>
    </source>
</evidence>
<comment type="caution">
    <text evidence="1">The sequence shown here is derived from an EMBL/GenBank/DDBJ whole genome shotgun (WGS) entry which is preliminary data.</text>
</comment>
<organism evidence="1 2">
    <name type="scientific">Pistacia atlantica</name>
    <dbReference type="NCBI Taxonomy" id="434234"/>
    <lineage>
        <taxon>Eukaryota</taxon>
        <taxon>Viridiplantae</taxon>
        <taxon>Streptophyta</taxon>
        <taxon>Embryophyta</taxon>
        <taxon>Tracheophyta</taxon>
        <taxon>Spermatophyta</taxon>
        <taxon>Magnoliopsida</taxon>
        <taxon>eudicotyledons</taxon>
        <taxon>Gunneridae</taxon>
        <taxon>Pentapetalae</taxon>
        <taxon>rosids</taxon>
        <taxon>malvids</taxon>
        <taxon>Sapindales</taxon>
        <taxon>Anacardiaceae</taxon>
        <taxon>Pistacia</taxon>
    </lineage>
</organism>
<dbReference type="EMBL" id="CM047908">
    <property type="protein sequence ID" value="KAJ0082564.1"/>
    <property type="molecule type" value="Genomic_DNA"/>
</dbReference>
<keyword evidence="2" id="KW-1185">Reference proteome</keyword>
<sequence length="743" mass="83528">MKTLIFGNSINDYSNPLLNSSPNFPFRFPSLSREYKKFQTKWLHYPKTLYFSPIRASSLPELPSYGGWDELGLVGDSVSSGESTPLRNFLVSIGVNDKKHIFLFLSGLVCALAISRVRVSTIIVFPASVLVFAIGFSVGFVRGGSLSEVSGSKRRSKEENFRVCSEKFKSLLDFFDGLNGNINNLKKDIQRAIDCNKITISDLENYFNAVESMNLSASNARNATEAYIINPGNSNDVLVENQKSSKKKKEIGKVGFDWLQFIEGIFGEKAVNSKPNKVKDKGKQGTPEGVMNDQNQGNNLSPGDEIRFHDSIKNNKGISNSSFFRDSLNKYALDQDWDRRKKVDVQDEKVSSGEVNTNANRVFESEDFSYQNNRLLFINNHRVSLNMGSTNETKAWESGDNLLDSVDFRGSWKHMESEASFVQERILRKSSGAYRSSDDREKYENVIYRPRLIEEGVNPRDDSHLADHLSAHRSVVNSSSSSVFTDDVAFNRYLTEANGLLKQAKECIRSSLDDEHVEMILCKSAKLLSKAIVLKPMSLLAVGQLGNTYLLHGELKLWLSRELRSLLSRSNVVSVEKQKRVLKGLDYQLAGKDRIASLLVDACEECEELLVKAGKKYRLALSIDGNDVKALYNWGLALSFRAQLVADIGPEAAFDADKIFLAAIEKFDAMMSKGNVYAPDALFRWAVVLQQRSRLRPSNSKEKVKLLQQAKRLYEDALHMDCDNLQARDALLSCMSELNYSDF</sequence>
<reference evidence="2" key="1">
    <citation type="journal article" date="2023" name="G3 (Bethesda)">
        <title>Genome assembly and association tests identify interacting loci associated with vigor, precocity, and sex in interspecific pistachio rootstocks.</title>
        <authorList>
            <person name="Palmer W."/>
            <person name="Jacygrad E."/>
            <person name="Sagayaradj S."/>
            <person name="Cavanaugh K."/>
            <person name="Han R."/>
            <person name="Bertier L."/>
            <person name="Beede B."/>
            <person name="Kafkas S."/>
            <person name="Golino D."/>
            <person name="Preece J."/>
            <person name="Michelmore R."/>
        </authorList>
    </citation>
    <scope>NUCLEOTIDE SEQUENCE [LARGE SCALE GENOMIC DNA]</scope>
</reference>
<name>A0ACC1A4Y0_9ROSI</name>
<evidence type="ECO:0000313" key="1">
    <source>
        <dbReference type="EMBL" id="KAJ0082564.1"/>
    </source>
</evidence>
<gene>
    <name evidence="1" type="ORF">Patl1_10782</name>
</gene>
<dbReference type="Proteomes" id="UP001164250">
    <property type="component" value="Chromosome 12"/>
</dbReference>